<dbReference type="AlphaFoldDB" id="X1KDZ9"/>
<feature type="non-terminal residue" evidence="1">
    <location>
        <position position="1"/>
    </location>
</feature>
<proteinExistence type="predicted"/>
<protein>
    <submittedName>
        <fullName evidence="1">Uncharacterized protein</fullName>
    </submittedName>
</protein>
<evidence type="ECO:0000313" key="1">
    <source>
        <dbReference type="EMBL" id="GAI05267.1"/>
    </source>
</evidence>
<gene>
    <name evidence="1" type="ORF">S06H3_23212</name>
</gene>
<accession>X1KDZ9</accession>
<comment type="caution">
    <text evidence="1">The sequence shown here is derived from an EMBL/GenBank/DDBJ whole genome shotgun (WGS) entry which is preliminary data.</text>
</comment>
<dbReference type="EMBL" id="BARV01012572">
    <property type="protein sequence ID" value="GAI05267.1"/>
    <property type="molecule type" value="Genomic_DNA"/>
</dbReference>
<sequence>VKIYEEISKEKSEFIRYNEDPLNNESKRLWYLEQ</sequence>
<organism evidence="1">
    <name type="scientific">marine sediment metagenome</name>
    <dbReference type="NCBI Taxonomy" id="412755"/>
    <lineage>
        <taxon>unclassified sequences</taxon>
        <taxon>metagenomes</taxon>
        <taxon>ecological metagenomes</taxon>
    </lineage>
</organism>
<reference evidence="1" key="1">
    <citation type="journal article" date="2014" name="Front. Microbiol.">
        <title>High frequency of phylogenetically diverse reductive dehalogenase-homologous genes in deep subseafloor sedimentary metagenomes.</title>
        <authorList>
            <person name="Kawai M."/>
            <person name="Futagami T."/>
            <person name="Toyoda A."/>
            <person name="Takaki Y."/>
            <person name="Nishi S."/>
            <person name="Hori S."/>
            <person name="Arai W."/>
            <person name="Tsubouchi T."/>
            <person name="Morono Y."/>
            <person name="Uchiyama I."/>
            <person name="Ito T."/>
            <person name="Fujiyama A."/>
            <person name="Inagaki F."/>
            <person name="Takami H."/>
        </authorList>
    </citation>
    <scope>NUCLEOTIDE SEQUENCE</scope>
    <source>
        <strain evidence="1">Expedition CK06-06</strain>
    </source>
</reference>
<name>X1KDZ9_9ZZZZ</name>